<dbReference type="GO" id="GO:0016301">
    <property type="term" value="F:kinase activity"/>
    <property type="evidence" value="ECO:0007669"/>
    <property type="project" value="UniProtKB-KW"/>
</dbReference>
<evidence type="ECO:0000256" key="7">
    <source>
        <dbReference type="ARBA" id="ARBA00022777"/>
    </source>
</evidence>
<keyword evidence="7" id="KW-0418">Kinase</keyword>
<evidence type="ECO:0000256" key="10">
    <source>
        <dbReference type="ARBA" id="ARBA00023277"/>
    </source>
</evidence>
<dbReference type="SUPFAM" id="SSF56059">
    <property type="entry name" value="Glutathione synthetase ATP-binding domain-like"/>
    <property type="match status" value="1"/>
</dbReference>
<name>A0A2P5FCN9_TREOI</name>
<dbReference type="STRING" id="63057.A0A2P5FCN9"/>
<dbReference type="EMBL" id="JXTC01000044">
    <property type="protein sequence ID" value="PON95552.1"/>
    <property type="molecule type" value="Genomic_DNA"/>
</dbReference>
<evidence type="ECO:0000256" key="1">
    <source>
        <dbReference type="ARBA" id="ARBA00001946"/>
    </source>
</evidence>
<keyword evidence="10" id="KW-0119">Carbohydrate metabolism</keyword>
<sequence length="1246" mass="137213">MDSLRLLRSSIIQQRQFRFADRRRRHESRRLLPAVPFSRRTRVSRPLHLHHSPPIVRVVAVSSTETIEEEKVKNKSKTGRDKVQLNIRLNHQVEFGEHVVILGSTKELGSWKKKVPLKWTESGWVCNLEFKAGESIEYKFVIVNKDDSLRWESGENRVVKLPKQGSFGIVCHWNATGEAVDLLTLEKGEAVDLLTLGKEEDVGENGSTTADTAPVLEVETSPFVGQWQGKDISFMRSNEHRAHETERRWNTSGLEGLALKFVEGDRNARNWWRKLEIVRDLLVENSESEDQLDALIYSAIYLKWINTGQIPCFEDGGHHRPNRHAEISRLIFRELERISCRKDTSLQELLVIRKIHPCLPSFKAEFTASVPLTRIRDIAHRNDIPHDLKQQIKHTIQNKLHRNAGPEDLVSTEAMLAKITKNPGEYSEAFVEQFKIFHHELKDFFNAGSLAEQLESIKASLDERGLSTLTLFLECKKSLDAGEESSHVQENNTSDLLFKTLQSLNALRVVIVKGLESGLRNDASDAAIAMRQKQDHGSALLTRNDIFRFLNVLEAVGGTNWLAANVKSKNVSSWNDPLGSLIVGINQVKLSGWKSDECDAIESELLAWKEKGLSESEGARLFFLGPVGSEDGKTIWALRLKATLDRARRLTEEYSEALLQIFPQKVQILGKAFSIPENSVRTYAEAEIRAGYHPFLNFVKLIQINVVSKLCTLFLKAVRTTLGSQGWDILVPGAAVGTLIQVDRIVPGSIPSSVEGSVVLLVNKADGDEEVTAAGSNIVGVVLLQELPHLSHLGVRARQASFISPNEKVVFVTCEDDDIVAGLQKNFGKSVRLEASSTGVDIYPSSPDNSKQNFAVKDSSDDDSLIVGAPPSQDLSSAAKPPFSGQGSAGGVLLLADAEAQTSGAKAAACGRLASLSAASNKVYNDQGVPASFRVPAGAVIPFGSMELALEQSKLTETFRSFLDKIETAKLEGGELDKLSFQLQELISSLQPPKYIIDSIERVFPGNARLIVRSSANVEDLAGLSAAGLYESIPNVSTSDPTILGNSISRVWASLYTRRAILSRRAAGVPQGEASMAVLVQEMLSPELSFVLHTQSPTDQDHNYIEAEIASGLGETLASGTRGTAWRLSSGKFDGNVRTLSFANFSEELRVHAAGPADGEVIHLTVDYSKKPLSIDPIFRRQLGQRLGAVGFFLEQKFGCPQDVEGCVVDKDIFVVQTRPQPLQQSTGAQMAWKCGSKMLIAAGQS</sequence>
<gene>
    <name evidence="13" type="ORF">TorRG33x02_086980</name>
</gene>
<evidence type="ECO:0000313" key="13">
    <source>
        <dbReference type="EMBL" id="PON95552.1"/>
    </source>
</evidence>
<dbReference type="GO" id="GO:0005524">
    <property type="term" value="F:ATP binding"/>
    <property type="evidence" value="ECO:0007669"/>
    <property type="project" value="UniProtKB-KW"/>
</dbReference>
<dbReference type="InterPro" id="IPR013783">
    <property type="entry name" value="Ig-like_fold"/>
</dbReference>
<keyword evidence="14" id="KW-1185">Reference proteome</keyword>
<proteinExistence type="inferred from homology"/>
<dbReference type="SMART" id="SM01065">
    <property type="entry name" value="CBM_2"/>
    <property type="match status" value="1"/>
</dbReference>
<comment type="cofactor">
    <cofactor evidence="1">
        <name>Mg(2+)</name>
        <dbReference type="ChEBI" id="CHEBI:18420"/>
    </cofactor>
</comment>
<dbReference type="PANTHER" id="PTHR47453">
    <property type="entry name" value="PHOSPHOGLUCAN, WATER DIKINASE, CHLOROPLASTIC"/>
    <property type="match status" value="1"/>
</dbReference>
<dbReference type="InterPro" id="IPR013815">
    <property type="entry name" value="ATP_grasp_subdomain_1"/>
</dbReference>
<dbReference type="Pfam" id="PF01326">
    <property type="entry name" value="PPDK_N"/>
    <property type="match status" value="1"/>
</dbReference>
<dbReference type="Pfam" id="PF22973">
    <property type="entry name" value="GWD1_pHisD"/>
    <property type="match status" value="1"/>
</dbReference>
<dbReference type="AlphaFoldDB" id="A0A2P5FCN9"/>
<keyword evidence="4" id="KW-0808">Transferase</keyword>
<feature type="domain" description="CBM20" evidence="12">
    <location>
        <begin position="75"/>
        <end position="175"/>
    </location>
</feature>
<dbReference type="GO" id="GO:0046872">
    <property type="term" value="F:metal ion binding"/>
    <property type="evidence" value="ECO:0007669"/>
    <property type="project" value="UniProtKB-KW"/>
</dbReference>
<keyword evidence="5" id="KW-0479">Metal-binding</keyword>
<dbReference type="Pfam" id="PF00686">
    <property type="entry name" value="CBM_20"/>
    <property type="match status" value="1"/>
</dbReference>
<reference evidence="14" key="1">
    <citation type="submission" date="2016-06" db="EMBL/GenBank/DDBJ databases">
        <title>Parallel loss of symbiosis genes in relatives of nitrogen-fixing non-legume Parasponia.</title>
        <authorList>
            <person name="Van Velzen R."/>
            <person name="Holmer R."/>
            <person name="Bu F."/>
            <person name="Rutten L."/>
            <person name="Van Zeijl A."/>
            <person name="Liu W."/>
            <person name="Santuari L."/>
            <person name="Cao Q."/>
            <person name="Sharma T."/>
            <person name="Shen D."/>
            <person name="Roswanjaya Y."/>
            <person name="Wardhani T."/>
            <person name="Kalhor M.S."/>
            <person name="Jansen J."/>
            <person name="Van den Hoogen J."/>
            <person name="Gungor B."/>
            <person name="Hartog M."/>
            <person name="Hontelez J."/>
            <person name="Verver J."/>
            <person name="Yang W.-C."/>
            <person name="Schijlen E."/>
            <person name="Repin R."/>
            <person name="Schilthuizen M."/>
            <person name="Schranz E."/>
            <person name="Heidstra R."/>
            <person name="Miyata K."/>
            <person name="Fedorova E."/>
            <person name="Kohlen W."/>
            <person name="Bisseling T."/>
            <person name="Smit S."/>
            <person name="Geurts R."/>
        </authorList>
    </citation>
    <scope>NUCLEOTIDE SEQUENCE [LARGE SCALE GENOMIC DNA]</scope>
    <source>
        <strain evidence="14">cv. RG33-2</strain>
    </source>
</reference>
<keyword evidence="8" id="KW-0067">ATP-binding</keyword>
<accession>A0A2P5FCN9</accession>
<dbReference type="OrthoDB" id="6123450at2759"/>
<dbReference type="InterPro" id="IPR054481">
    <property type="entry name" value="GWD1_pHisD"/>
</dbReference>
<dbReference type="FunCoup" id="A0A2P5FCN9">
    <property type="interactions" value="536"/>
</dbReference>
<dbReference type="SUPFAM" id="SSF49452">
    <property type="entry name" value="Starch-binding domain-like"/>
    <property type="match status" value="1"/>
</dbReference>
<dbReference type="PANTHER" id="PTHR47453:SF1">
    <property type="entry name" value="PHOSPHOGLUCAN, WATER DIKINASE, CHLOROPLASTIC"/>
    <property type="match status" value="1"/>
</dbReference>
<evidence type="ECO:0000256" key="4">
    <source>
        <dbReference type="ARBA" id="ARBA00022679"/>
    </source>
</evidence>
<protein>
    <submittedName>
        <fullName evidence="13">Glucoamylase, starch-binding</fullName>
    </submittedName>
</protein>
<evidence type="ECO:0000256" key="3">
    <source>
        <dbReference type="ARBA" id="ARBA00011738"/>
    </source>
</evidence>
<evidence type="ECO:0000256" key="6">
    <source>
        <dbReference type="ARBA" id="ARBA00022741"/>
    </source>
</evidence>
<evidence type="ECO:0000256" key="5">
    <source>
        <dbReference type="ARBA" id="ARBA00022723"/>
    </source>
</evidence>
<keyword evidence="6" id="KW-0547">Nucleotide-binding</keyword>
<dbReference type="Gene3D" id="3.30.1490.20">
    <property type="entry name" value="ATP-grasp fold, A domain"/>
    <property type="match status" value="1"/>
</dbReference>
<evidence type="ECO:0000256" key="11">
    <source>
        <dbReference type="SAM" id="MobiDB-lite"/>
    </source>
</evidence>
<dbReference type="InterPro" id="IPR002044">
    <property type="entry name" value="CBM20"/>
</dbReference>
<dbReference type="Gene3D" id="2.60.40.10">
    <property type="entry name" value="Immunoglobulins"/>
    <property type="match status" value="1"/>
</dbReference>
<comment type="caution">
    <text evidence="13">The sequence shown here is derived from an EMBL/GenBank/DDBJ whole genome shotgun (WGS) entry which is preliminary data.</text>
</comment>
<evidence type="ECO:0000256" key="8">
    <source>
        <dbReference type="ARBA" id="ARBA00022840"/>
    </source>
</evidence>
<keyword evidence="9" id="KW-0460">Magnesium</keyword>
<dbReference type="PROSITE" id="PS51166">
    <property type="entry name" value="CBM20"/>
    <property type="match status" value="1"/>
</dbReference>
<comment type="subunit">
    <text evidence="3">Homodimer.</text>
</comment>
<dbReference type="Proteomes" id="UP000237000">
    <property type="component" value="Unassembled WGS sequence"/>
</dbReference>
<dbReference type="GO" id="GO:2001070">
    <property type="term" value="F:starch binding"/>
    <property type="evidence" value="ECO:0007669"/>
    <property type="project" value="InterPro"/>
</dbReference>
<evidence type="ECO:0000256" key="9">
    <source>
        <dbReference type="ARBA" id="ARBA00022842"/>
    </source>
</evidence>
<evidence type="ECO:0000256" key="2">
    <source>
        <dbReference type="ARBA" id="ARBA00007837"/>
    </source>
</evidence>
<comment type="similarity">
    <text evidence="2">Belongs to the PEP-utilizing enzyme family.</text>
</comment>
<dbReference type="InParanoid" id="A0A2P5FCN9"/>
<evidence type="ECO:0000313" key="14">
    <source>
        <dbReference type="Proteomes" id="UP000237000"/>
    </source>
</evidence>
<dbReference type="Gene3D" id="3.30.470.20">
    <property type="entry name" value="ATP-grasp fold, B domain"/>
    <property type="match status" value="1"/>
</dbReference>
<dbReference type="InterPro" id="IPR013784">
    <property type="entry name" value="Carb-bd-like_fold"/>
</dbReference>
<organism evidence="13 14">
    <name type="scientific">Trema orientale</name>
    <name type="common">Charcoal tree</name>
    <name type="synonym">Celtis orientalis</name>
    <dbReference type="NCBI Taxonomy" id="63057"/>
    <lineage>
        <taxon>Eukaryota</taxon>
        <taxon>Viridiplantae</taxon>
        <taxon>Streptophyta</taxon>
        <taxon>Embryophyta</taxon>
        <taxon>Tracheophyta</taxon>
        <taxon>Spermatophyta</taxon>
        <taxon>Magnoliopsida</taxon>
        <taxon>eudicotyledons</taxon>
        <taxon>Gunneridae</taxon>
        <taxon>Pentapetalae</taxon>
        <taxon>rosids</taxon>
        <taxon>fabids</taxon>
        <taxon>Rosales</taxon>
        <taxon>Cannabaceae</taxon>
        <taxon>Trema</taxon>
    </lineage>
</organism>
<dbReference type="InterPro" id="IPR002192">
    <property type="entry name" value="PPDK_AMP/ATP-bd"/>
</dbReference>
<feature type="region of interest" description="Disordered" evidence="11">
    <location>
        <begin position="839"/>
        <end position="883"/>
    </location>
</feature>
<evidence type="ECO:0000259" key="12">
    <source>
        <dbReference type="PROSITE" id="PS51166"/>
    </source>
</evidence>